<evidence type="ECO:0000256" key="5">
    <source>
        <dbReference type="ARBA" id="ARBA00022723"/>
    </source>
</evidence>
<keyword evidence="8" id="KW-1133">Transmembrane helix</keyword>
<sequence length="75" mass="8622">MEVGRKSFRVTCPNCKLEVKTETRAETTLTTLATTILMCIFCCWICIPFVYCTDCAKDIEHTCPLCKRHIGTNEW</sequence>
<evidence type="ECO:0000256" key="3">
    <source>
        <dbReference type="ARBA" id="ARBA00004630"/>
    </source>
</evidence>
<evidence type="ECO:0000313" key="10">
    <source>
        <dbReference type="Proteomes" id="UP000515160"/>
    </source>
</evidence>
<evidence type="ECO:0000256" key="4">
    <source>
        <dbReference type="ARBA" id="ARBA00005975"/>
    </source>
</evidence>
<feature type="transmembrane region" description="Helical" evidence="8">
    <location>
        <begin position="29"/>
        <end position="51"/>
    </location>
</feature>
<dbReference type="GO" id="GO:0008270">
    <property type="term" value="F:zinc ion binding"/>
    <property type="evidence" value="ECO:0007669"/>
    <property type="project" value="TreeGrafter"/>
</dbReference>
<keyword evidence="5" id="KW-0479">Metal-binding</keyword>
<dbReference type="AlphaFoldDB" id="A0A9C6WBM1"/>
<comment type="similarity">
    <text evidence="4">Belongs to the CDIP1/LITAF family.</text>
</comment>
<evidence type="ECO:0000256" key="6">
    <source>
        <dbReference type="ARBA" id="ARBA00022833"/>
    </source>
</evidence>
<evidence type="ECO:0000313" key="11">
    <source>
        <dbReference type="RefSeq" id="XP_051861700.1"/>
    </source>
</evidence>
<dbReference type="OrthoDB" id="5599753at2759"/>
<evidence type="ECO:0000256" key="8">
    <source>
        <dbReference type="SAM" id="Phobius"/>
    </source>
</evidence>
<keyword evidence="8" id="KW-0812">Transmembrane</keyword>
<keyword evidence="7 8" id="KW-0472">Membrane</keyword>
<accession>A0A9C6WBM1</accession>
<dbReference type="Pfam" id="PF10601">
    <property type="entry name" value="zf-LITAF-like"/>
    <property type="match status" value="1"/>
</dbReference>
<dbReference type="PROSITE" id="PS51837">
    <property type="entry name" value="LITAF"/>
    <property type="match status" value="1"/>
</dbReference>
<feature type="domain" description="LITAF" evidence="9">
    <location>
        <begin position="1"/>
        <end position="75"/>
    </location>
</feature>
<dbReference type="PANTHER" id="PTHR23292:SF6">
    <property type="entry name" value="FI16602P1-RELATED"/>
    <property type="match status" value="1"/>
</dbReference>
<evidence type="ECO:0000256" key="7">
    <source>
        <dbReference type="ARBA" id="ARBA00023136"/>
    </source>
</evidence>
<evidence type="ECO:0000259" key="9">
    <source>
        <dbReference type="PROSITE" id="PS51837"/>
    </source>
</evidence>
<keyword evidence="10" id="KW-1185">Reference proteome</keyword>
<dbReference type="InterPro" id="IPR006629">
    <property type="entry name" value="LITAF"/>
</dbReference>
<evidence type="ECO:0000256" key="2">
    <source>
        <dbReference type="ARBA" id="ARBA00004481"/>
    </source>
</evidence>
<dbReference type="GO" id="GO:0031902">
    <property type="term" value="C:late endosome membrane"/>
    <property type="evidence" value="ECO:0007669"/>
    <property type="project" value="UniProtKB-SubCell"/>
</dbReference>
<organism evidence="10 11">
    <name type="scientific">Drosophila albomicans</name>
    <name type="common">Fruit fly</name>
    <dbReference type="NCBI Taxonomy" id="7291"/>
    <lineage>
        <taxon>Eukaryota</taxon>
        <taxon>Metazoa</taxon>
        <taxon>Ecdysozoa</taxon>
        <taxon>Arthropoda</taxon>
        <taxon>Hexapoda</taxon>
        <taxon>Insecta</taxon>
        <taxon>Pterygota</taxon>
        <taxon>Neoptera</taxon>
        <taxon>Endopterygota</taxon>
        <taxon>Diptera</taxon>
        <taxon>Brachycera</taxon>
        <taxon>Muscomorpha</taxon>
        <taxon>Ephydroidea</taxon>
        <taxon>Drosophilidae</taxon>
        <taxon>Drosophila</taxon>
    </lineage>
</organism>
<keyword evidence="6" id="KW-0862">Zinc</keyword>
<proteinExistence type="inferred from homology"/>
<dbReference type="SMART" id="SM00714">
    <property type="entry name" value="LITAF"/>
    <property type="match status" value="1"/>
</dbReference>
<dbReference type="InterPro" id="IPR037519">
    <property type="entry name" value="LITAF_fam"/>
</dbReference>
<dbReference type="PANTHER" id="PTHR23292">
    <property type="entry name" value="LIPOPOLYSACCHARIDE-INDUCED TUMOR NECROSIS FACTOR-ALPHA FACTOR"/>
    <property type="match status" value="1"/>
</dbReference>
<dbReference type="GeneID" id="127565723"/>
<evidence type="ECO:0000256" key="1">
    <source>
        <dbReference type="ARBA" id="ARBA00004414"/>
    </source>
</evidence>
<dbReference type="RefSeq" id="XP_051861700.1">
    <property type="nucleotide sequence ID" value="XM_052005740.1"/>
</dbReference>
<protein>
    <submittedName>
        <fullName evidence="11">Lipopolysaccharide-induced tumor necrosis factor-alpha factor homolog</fullName>
    </submittedName>
</protein>
<gene>
    <name evidence="11" type="primary">LOC127565723</name>
</gene>
<dbReference type="Proteomes" id="UP000515160">
    <property type="component" value="Chromosome 3"/>
</dbReference>
<comment type="subcellular location">
    <subcellularLocation>
        <location evidence="2">Endosome membrane</location>
        <topology evidence="2">Peripheral membrane protein</topology>
    </subcellularLocation>
    <subcellularLocation>
        <location evidence="1">Late endosome membrane</location>
    </subcellularLocation>
    <subcellularLocation>
        <location evidence="3">Lysosome membrane</location>
        <topology evidence="3">Peripheral membrane protein</topology>
        <orientation evidence="3">Cytoplasmic side</orientation>
    </subcellularLocation>
</comment>
<name>A0A9C6WBM1_DROAB</name>
<dbReference type="GO" id="GO:0005765">
    <property type="term" value="C:lysosomal membrane"/>
    <property type="evidence" value="ECO:0007669"/>
    <property type="project" value="UniProtKB-SubCell"/>
</dbReference>
<reference evidence="11" key="1">
    <citation type="submission" date="2025-08" db="UniProtKB">
        <authorList>
            <consortium name="RefSeq"/>
        </authorList>
    </citation>
    <scope>IDENTIFICATION</scope>
    <source>
        <strain evidence="11">15112-1751.03</strain>
        <tissue evidence="11">Whole Adult</tissue>
    </source>
</reference>